<dbReference type="PROSITE" id="PS51782">
    <property type="entry name" value="LYSM"/>
    <property type="match status" value="3"/>
</dbReference>
<dbReference type="Proteomes" id="UP000531594">
    <property type="component" value="Unassembled WGS sequence"/>
</dbReference>
<protein>
    <submittedName>
        <fullName evidence="11">Peptidoglycan endopeptidase LytE</fullName>
        <ecNumber evidence="11">3.4.-.-</ecNumber>
    </submittedName>
</protein>
<feature type="chain" id="PRO_5030875903" evidence="8">
    <location>
        <begin position="25"/>
        <end position="413"/>
    </location>
</feature>
<dbReference type="InterPro" id="IPR018392">
    <property type="entry name" value="LysM"/>
</dbReference>
<dbReference type="PROSITE" id="PS51935">
    <property type="entry name" value="NLPC_P60"/>
    <property type="match status" value="1"/>
</dbReference>
<organism evidence="11 12">
    <name type="scientific">Bacillus benzoevorans</name>
    <dbReference type="NCBI Taxonomy" id="1456"/>
    <lineage>
        <taxon>Bacteria</taxon>
        <taxon>Bacillati</taxon>
        <taxon>Bacillota</taxon>
        <taxon>Bacilli</taxon>
        <taxon>Bacillales</taxon>
        <taxon>Bacillaceae</taxon>
        <taxon>Bacillus</taxon>
    </lineage>
</organism>
<feature type="domain" description="LysM" evidence="9">
    <location>
        <begin position="26"/>
        <end position="69"/>
    </location>
</feature>
<proteinExistence type="inferred from homology"/>
<evidence type="ECO:0000259" key="10">
    <source>
        <dbReference type="PROSITE" id="PS51935"/>
    </source>
</evidence>
<dbReference type="AlphaFoldDB" id="A0A7X0HVH1"/>
<feature type="compositionally biased region" description="Low complexity" evidence="7">
    <location>
        <begin position="273"/>
        <end position="291"/>
    </location>
</feature>
<keyword evidence="12" id="KW-1185">Reference proteome</keyword>
<dbReference type="Pfam" id="PF00877">
    <property type="entry name" value="NLPC_P60"/>
    <property type="match status" value="1"/>
</dbReference>
<dbReference type="SUPFAM" id="SSF54001">
    <property type="entry name" value="Cysteine proteinases"/>
    <property type="match status" value="1"/>
</dbReference>
<dbReference type="GO" id="GO:0006508">
    <property type="term" value="P:proteolysis"/>
    <property type="evidence" value="ECO:0007669"/>
    <property type="project" value="UniProtKB-KW"/>
</dbReference>
<evidence type="ECO:0000313" key="11">
    <source>
        <dbReference type="EMBL" id="MBB6447609.1"/>
    </source>
</evidence>
<evidence type="ECO:0000256" key="5">
    <source>
        <dbReference type="ARBA" id="ARBA00022801"/>
    </source>
</evidence>
<evidence type="ECO:0000313" key="12">
    <source>
        <dbReference type="Proteomes" id="UP000531594"/>
    </source>
</evidence>
<dbReference type="InterPro" id="IPR038765">
    <property type="entry name" value="Papain-like_cys_pep_sf"/>
</dbReference>
<evidence type="ECO:0000256" key="1">
    <source>
        <dbReference type="ARBA" id="ARBA00007074"/>
    </source>
</evidence>
<feature type="signal peptide" evidence="8">
    <location>
        <begin position="1"/>
        <end position="24"/>
    </location>
</feature>
<name>A0A7X0HVH1_9BACI</name>
<evidence type="ECO:0000256" key="8">
    <source>
        <dbReference type="SAM" id="SignalP"/>
    </source>
</evidence>
<keyword evidence="2" id="KW-0645">Protease</keyword>
<evidence type="ECO:0000259" key="9">
    <source>
        <dbReference type="PROSITE" id="PS51782"/>
    </source>
</evidence>
<dbReference type="EC" id="3.4.-.-" evidence="11"/>
<dbReference type="Gene3D" id="3.90.1720.10">
    <property type="entry name" value="endopeptidase domain like (from Nostoc punctiforme)"/>
    <property type="match status" value="1"/>
</dbReference>
<dbReference type="Gene3D" id="3.10.350.10">
    <property type="entry name" value="LysM domain"/>
    <property type="match status" value="3"/>
</dbReference>
<feature type="compositionally biased region" description="Polar residues" evidence="7">
    <location>
        <begin position="182"/>
        <end position="199"/>
    </location>
</feature>
<dbReference type="InterPro" id="IPR051202">
    <property type="entry name" value="Peptidase_C40"/>
</dbReference>
<dbReference type="InterPro" id="IPR000064">
    <property type="entry name" value="NLP_P60_dom"/>
</dbReference>
<accession>A0A7X0HVH1</accession>
<feature type="domain" description="LysM" evidence="9">
    <location>
        <begin position="201"/>
        <end position="244"/>
    </location>
</feature>
<keyword evidence="3 8" id="KW-0732">Signal</keyword>
<dbReference type="CDD" id="cd00118">
    <property type="entry name" value="LysM"/>
    <property type="match status" value="3"/>
</dbReference>
<dbReference type="SMART" id="SM00257">
    <property type="entry name" value="LysM"/>
    <property type="match status" value="3"/>
</dbReference>
<feature type="compositionally biased region" description="Low complexity" evidence="7">
    <location>
        <begin position="79"/>
        <end position="95"/>
    </location>
</feature>
<evidence type="ECO:0000256" key="7">
    <source>
        <dbReference type="SAM" id="MobiDB-lite"/>
    </source>
</evidence>
<dbReference type="InterPro" id="IPR036779">
    <property type="entry name" value="LysM_dom_sf"/>
</dbReference>
<feature type="region of interest" description="Disordered" evidence="7">
    <location>
        <begin position="253"/>
        <end position="291"/>
    </location>
</feature>
<keyword evidence="6" id="KW-0788">Thiol protease</keyword>
<evidence type="ECO:0000256" key="3">
    <source>
        <dbReference type="ARBA" id="ARBA00022729"/>
    </source>
</evidence>
<comment type="similarity">
    <text evidence="1">Belongs to the peptidase C40 family.</text>
</comment>
<reference evidence="11 12" key="1">
    <citation type="submission" date="2020-08" db="EMBL/GenBank/DDBJ databases">
        <title>Genomic Encyclopedia of Type Strains, Phase IV (KMG-IV): sequencing the most valuable type-strain genomes for metagenomic binning, comparative biology and taxonomic classification.</title>
        <authorList>
            <person name="Goeker M."/>
        </authorList>
    </citation>
    <scope>NUCLEOTIDE SEQUENCE [LARGE SCALE GENOMIC DNA]</scope>
    <source>
        <strain evidence="11 12">DSM 5391</strain>
    </source>
</reference>
<feature type="region of interest" description="Disordered" evidence="7">
    <location>
        <begin position="163"/>
        <end position="199"/>
    </location>
</feature>
<feature type="region of interest" description="Disordered" evidence="7">
    <location>
        <begin position="73"/>
        <end position="95"/>
    </location>
</feature>
<feature type="domain" description="NlpC/P60" evidence="10">
    <location>
        <begin position="293"/>
        <end position="413"/>
    </location>
</feature>
<dbReference type="RefSeq" id="WP_184529709.1">
    <property type="nucleotide sequence ID" value="NZ_JACHGK010000024.1"/>
</dbReference>
<feature type="domain" description="LysM" evidence="9">
    <location>
        <begin position="112"/>
        <end position="155"/>
    </location>
</feature>
<evidence type="ECO:0000256" key="2">
    <source>
        <dbReference type="ARBA" id="ARBA00022670"/>
    </source>
</evidence>
<keyword evidence="4" id="KW-0677">Repeat</keyword>
<dbReference type="SUPFAM" id="SSF54106">
    <property type="entry name" value="LysM domain"/>
    <property type="match status" value="3"/>
</dbReference>
<keyword evidence="5 11" id="KW-0378">Hydrolase</keyword>
<dbReference type="PANTHER" id="PTHR47053">
    <property type="entry name" value="MUREIN DD-ENDOPEPTIDASE MEPH-RELATED"/>
    <property type="match status" value="1"/>
</dbReference>
<feature type="compositionally biased region" description="Low complexity" evidence="7">
    <location>
        <begin position="253"/>
        <end position="265"/>
    </location>
</feature>
<evidence type="ECO:0000256" key="6">
    <source>
        <dbReference type="ARBA" id="ARBA00022807"/>
    </source>
</evidence>
<dbReference type="Pfam" id="PF01476">
    <property type="entry name" value="LysM"/>
    <property type="match status" value="3"/>
</dbReference>
<dbReference type="PANTHER" id="PTHR47053:SF1">
    <property type="entry name" value="MUREIN DD-ENDOPEPTIDASE MEPH-RELATED"/>
    <property type="match status" value="1"/>
</dbReference>
<comment type="caution">
    <text evidence="11">The sequence shown here is derived from an EMBL/GenBank/DDBJ whole genome shotgun (WGS) entry which is preliminary data.</text>
</comment>
<gene>
    <name evidence="11" type="ORF">HNR53_004295</name>
</gene>
<sequence length="413" mass="42195">MKKKAVTAATAALLSTGFSTTVLADTYYQVRSGDTLSQIAKKYNTSISSLKGLNSLSSDLIFVNQKLKVSGSIGGSPQSTVSPGAGAGAAPSAGTGVSNTGYSSNTAGTAAKTYRVVGGDTLLKIANKHGISLAELKQWNTIESHLIYPGQVINVSKPVSGGTAAPVPAGATGGTVKPAPVSPNSGLNTGKPSVSNNADGSKYVIKSGDTLGKISQQIGVSVAALKSLNNLSSDLIFAGQTLVVSDASGGGSEWSSGSGAVSGNTGTSGSGVSGVTQTTAKGTSGTGASMSGQVSVNSVIAEAKKLIGIPYLYGGQTTSGFDCSGFIYYVHKMAGSTMNRQSSEGYYNRTYYVDSPQVGDLVFFKNTYREGISHLGIYVGNNEFIHAGSSGVMISSLGNSYWNDHFDSFKRFY</sequence>
<feature type="compositionally biased region" description="Low complexity" evidence="7">
    <location>
        <begin position="163"/>
        <end position="176"/>
    </location>
</feature>
<dbReference type="GO" id="GO:0008234">
    <property type="term" value="F:cysteine-type peptidase activity"/>
    <property type="evidence" value="ECO:0007669"/>
    <property type="project" value="UniProtKB-KW"/>
</dbReference>
<dbReference type="EMBL" id="JACHGK010000024">
    <property type="protein sequence ID" value="MBB6447609.1"/>
    <property type="molecule type" value="Genomic_DNA"/>
</dbReference>
<evidence type="ECO:0000256" key="4">
    <source>
        <dbReference type="ARBA" id="ARBA00022737"/>
    </source>
</evidence>